<accession>A0A3R7CWV7</accession>
<dbReference type="STRING" id="79923.A0A3R7CWV7"/>
<name>A0A3R7CWV7_CLOSI</name>
<organism evidence="2 3">
    <name type="scientific">Clonorchis sinensis</name>
    <name type="common">Chinese liver fluke</name>
    <dbReference type="NCBI Taxonomy" id="79923"/>
    <lineage>
        <taxon>Eukaryota</taxon>
        <taxon>Metazoa</taxon>
        <taxon>Spiralia</taxon>
        <taxon>Lophotrochozoa</taxon>
        <taxon>Platyhelminthes</taxon>
        <taxon>Trematoda</taxon>
        <taxon>Digenea</taxon>
        <taxon>Opisthorchiida</taxon>
        <taxon>Opisthorchiata</taxon>
        <taxon>Opisthorchiidae</taxon>
        <taxon>Clonorchis</taxon>
    </lineage>
</organism>
<dbReference type="OrthoDB" id="62701at2759"/>
<feature type="compositionally biased region" description="Polar residues" evidence="1">
    <location>
        <begin position="134"/>
        <end position="147"/>
    </location>
</feature>
<feature type="compositionally biased region" description="Polar residues" evidence="1">
    <location>
        <begin position="98"/>
        <end position="119"/>
    </location>
</feature>
<proteinExistence type="predicted"/>
<feature type="region of interest" description="Disordered" evidence="1">
    <location>
        <begin position="59"/>
        <end position="147"/>
    </location>
</feature>
<feature type="compositionally biased region" description="Polar residues" evidence="1">
    <location>
        <begin position="59"/>
        <end position="90"/>
    </location>
</feature>
<evidence type="ECO:0000313" key="2">
    <source>
        <dbReference type="EMBL" id="KAG5452053.1"/>
    </source>
</evidence>
<comment type="caution">
    <text evidence="2">The sequence shown here is derived from an EMBL/GenBank/DDBJ whole genome shotgun (WGS) entry which is preliminary data.</text>
</comment>
<reference evidence="2 3" key="2">
    <citation type="journal article" date="2021" name="Genomics">
        <title>High-quality reference genome for Clonorchis sinensis.</title>
        <authorList>
            <person name="Young N.D."/>
            <person name="Stroehlein A.J."/>
            <person name="Kinkar L."/>
            <person name="Wang T."/>
            <person name="Sohn W.M."/>
            <person name="Chang B.C.H."/>
            <person name="Kaur P."/>
            <person name="Weisz D."/>
            <person name="Dudchenko O."/>
            <person name="Aiden E.L."/>
            <person name="Korhonen P.K."/>
            <person name="Gasser R.B."/>
        </authorList>
    </citation>
    <scope>NUCLEOTIDE SEQUENCE [LARGE SCALE GENOMIC DNA]</scope>
    <source>
        <strain evidence="2">Cs-k2</strain>
    </source>
</reference>
<reference evidence="2 3" key="1">
    <citation type="journal article" date="2018" name="Biotechnol. Adv.">
        <title>Improved genomic resources and new bioinformatic workflow for the carcinogenic parasite Clonorchis sinensis: Biotechnological implications.</title>
        <authorList>
            <person name="Wang D."/>
            <person name="Korhonen P.K."/>
            <person name="Gasser R.B."/>
            <person name="Young N.D."/>
        </authorList>
    </citation>
    <scope>NUCLEOTIDE SEQUENCE [LARGE SCALE GENOMIC DNA]</scope>
    <source>
        <strain evidence="2">Cs-k2</strain>
    </source>
</reference>
<evidence type="ECO:0000313" key="3">
    <source>
        <dbReference type="Proteomes" id="UP000286415"/>
    </source>
</evidence>
<keyword evidence="3" id="KW-1185">Reference proteome</keyword>
<sequence>MDYINAKDLCTAPHSAQCKPSVGSWRAHASGGLTTVDRVTSKPPGKTKGTLEARRNVFQPSTRTDTLQTSAQPQQRRGLSSAQRESSFTISIPPRQSVPETNAHTTVVPNRNGSSQPALSLQIPPTGFPCGGSTPKSSPLSAGVSDSDQNGERLYGLTFPCSSCITGQAFSVARRVAPFWSLGAKPRWLSYCQVPQA</sequence>
<evidence type="ECO:0000256" key="1">
    <source>
        <dbReference type="SAM" id="MobiDB-lite"/>
    </source>
</evidence>
<dbReference type="InParanoid" id="A0A3R7CWV7"/>
<dbReference type="EMBL" id="NIRI02000042">
    <property type="protein sequence ID" value="KAG5452053.1"/>
    <property type="molecule type" value="Genomic_DNA"/>
</dbReference>
<protein>
    <submittedName>
        <fullName evidence="2">Uncharacterized protein</fullName>
    </submittedName>
</protein>
<gene>
    <name evidence="2" type="ORF">CSKR_110664</name>
</gene>
<dbReference type="AlphaFoldDB" id="A0A3R7CWV7"/>
<dbReference type="Proteomes" id="UP000286415">
    <property type="component" value="Unassembled WGS sequence"/>
</dbReference>